<dbReference type="PANTHER" id="PTHR35333:SF5">
    <property type="entry name" value="CONSERVED LIPOPROTEIN LPQF-RELATED"/>
    <property type="match status" value="1"/>
</dbReference>
<dbReference type="STRING" id="1548547.BA177_17120"/>
<evidence type="ECO:0000313" key="7">
    <source>
        <dbReference type="Proteomes" id="UP000092695"/>
    </source>
</evidence>
<dbReference type="InterPro" id="IPR045155">
    <property type="entry name" value="Beta-lactam_cat"/>
</dbReference>
<feature type="chain" id="PRO_5008260330" evidence="3">
    <location>
        <begin position="27"/>
        <end position="556"/>
    </location>
</feature>
<evidence type="ECO:0000256" key="2">
    <source>
        <dbReference type="SAM" id="MobiDB-lite"/>
    </source>
</evidence>
<dbReference type="Gene3D" id="4.10.1080.10">
    <property type="entry name" value="TSP type-3 repeat"/>
    <property type="match status" value="1"/>
</dbReference>
<dbReference type="SUPFAM" id="SSF103647">
    <property type="entry name" value="TSP type-3 repeat"/>
    <property type="match status" value="1"/>
</dbReference>
<comment type="catalytic activity">
    <reaction evidence="1">
        <text>a beta-lactam + H2O = a substituted beta-amino acid</text>
        <dbReference type="Rhea" id="RHEA:20401"/>
        <dbReference type="ChEBI" id="CHEBI:15377"/>
        <dbReference type="ChEBI" id="CHEBI:35627"/>
        <dbReference type="ChEBI" id="CHEBI:140347"/>
        <dbReference type="EC" id="3.5.2.6"/>
    </reaction>
</comment>
<dbReference type="RefSeq" id="WP_068618244.1">
    <property type="nucleotide sequence ID" value="NZ_CP016268.1"/>
</dbReference>
<feature type="domain" description="Beta-lactamase class A catalytic" evidence="4">
    <location>
        <begin position="263"/>
        <end position="374"/>
    </location>
</feature>
<dbReference type="GO" id="GO:0030655">
    <property type="term" value="P:beta-lactam antibiotic catabolic process"/>
    <property type="evidence" value="ECO:0007669"/>
    <property type="project" value="InterPro"/>
</dbReference>
<feature type="region of interest" description="Disordered" evidence="2">
    <location>
        <begin position="24"/>
        <end position="115"/>
    </location>
</feature>
<evidence type="ECO:0000256" key="1">
    <source>
        <dbReference type="ARBA" id="ARBA00001526"/>
    </source>
</evidence>
<feature type="compositionally biased region" description="Acidic residues" evidence="2">
    <location>
        <begin position="73"/>
        <end position="102"/>
    </location>
</feature>
<dbReference type="GO" id="GO:0005509">
    <property type="term" value="F:calcium ion binding"/>
    <property type="evidence" value="ECO:0007669"/>
    <property type="project" value="InterPro"/>
</dbReference>
<accession>A0A193LJP8</accession>
<evidence type="ECO:0000259" key="4">
    <source>
        <dbReference type="Pfam" id="PF13354"/>
    </source>
</evidence>
<keyword evidence="3" id="KW-0732">Signal</keyword>
<dbReference type="Gene3D" id="3.40.710.10">
    <property type="entry name" value="DD-peptidase/beta-lactamase superfamily"/>
    <property type="match status" value="1"/>
</dbReference>
<dbReference type="InterPro" id="IPR028974">
    <property type="entry name" value="TSP_type-3_rpt"/>
</dbReference>
<evidence type="ECO:0000313" key="6">
    <source>
        <dbReference type="EMBL" id="ANO52681.1"/>
    </source>
</evidence>
<feature type="compositionally biased region" description="Low complexity" evidence="2">
    <location>
        <begin position="60"/>
        <end position="72"/>
    </location>
</feature>
<feature type="domain" description="ORF 12 gene product N-terminal" evidence="5">
    <location>
        <begin position="126"/>
        <end position="180"/>
    </location>
</feature>
<dbReference type="InterPro" id="IPR000871">
    <property type="entry name" value="Beta-lactam_class-A"/>
</dbReference>
<gene>
    <name evidence="6" type="ORF">BA177_17120</name>
</gene>
<dbReference type="InterPro" id="IPR040846">
    <property type="entry name" value="ORF_12_N"/>
</dbReference>
<dbReference type="GO" id="GO:0008800">
    <property type="term" value="F:beta-lactamase activity"/>
    <property type="evidence" value="ECO:0007669"/>
    <property type="project" value="UniProtKB-EC"/>
</dbReference>
<evidence type="ECO:0000256" key="3">
    <source>
        <dbReference type="SAM" id="SignalP"/>
    </source>
</evidence>
<dbReference type="Proteomes" id="UP000092695">
    <property type="component" value="Chromosome"/>
</dbReference>
<sequence>MLYSKGKPYIYLTICSVFLIAGCSSGGGGDSTPPPPPPALDTDNDGTPDSSDTDDDNDGVLDGSDAFPLDPTETTDTDGDGTGDNADTDDDNDGVPDDDDAYPYDPARTAAIPPLFPKTNGVYQLPNMPAPNQLTWILEQLAVASTSDQDIMDHFSPAALASVSVAEWQAFLNSLRAVVPGGTVQDIITMTPTQVRVLVGDAGTPGSGQFMTLQTTYSSGLINSFGSSGFPLNGGSTLTEDLALSYVEAADKLETLAEEVGLLVARIDTSNQCVPVFERNSATPLGTASIFKIWVMGALAQAVEDGLISATQAVALTSDNFVLGGSINSEAEGTPFSVLDMATLMLGISDNTATEHLFRLVGRAAIEDILTQFQFATPSVMLPFLSMSEAFHLYFTVPEADALAYVNGTEEEQRDYLDTVLEPLGPVTNTTTANRSVLVSATWQASAMDVCSAMAGLRQFDGSPDAAALIAQAYGAETALVNIREDWSRVWFKGGSLDDGFGLRVLTYGWLLETEDRGAFAVIAMGNNDSGGAARINQSLFSSVASRIVNIVNETN</sequence>
<dbReference type="PANTHER" id="PTHR35333">
    <property type="entry name" value="BETA-LACTAMASE"/>
    <property type="match status" value="1"/>
</dbReference>
<organism evidence="6 7">
    <name type="scientific">Woeseia oceani</name>
    <dbReference type="NCBI Taxonomy" id="1548547"/>
    <lineage>
        <taxon>Bacteria</taxon>
        <taxon>Pseudomonadati</taxon>
        <taxon>Pseudomonadota</taxon>
        <taxon>Gammaproteobacteria</taxon>
        <taxon>Woeseiales</taxon>
        <taxon>Woeseiaceae</taxon>
        <taxon>Woeseia</taxon>
    </lineage>
</organism>
<dbReference type="OrthoDB" id="108135at2"/>
<keyword evidence="7" id="KW-1185">Reference proteome</keyword>
<dbReference type="InterPro" id="IPR012338">
    <property type="entry name" value="Beta-lactam/transpept-like"/>
</dbReference>
<protein>
    <submittedName>
        <fullName evidence="6">Uncharacterized protein</fullName>
    </submittedName>
</protein>
<name>A0A193LJP8_9GAMM</name>
<dbReference type="PROSITE" id="PS51257">
    <property type="entry name" value="PROKAR_LIPOPROTEIN"/>
    <property type="match status" value="1"/>
</dbReference>
<dbReference type="SUPFAM" id="SSF56601">
    <property type="entry name" value="beta-lactamase/transpeptidase-like"/>
    <property type="match status" value="1"/>
</dbReference>
<dbReference type="EMBL" id="CP016268">
    <property type="protein sequence ID" value="ANO52681.1"/>
    <property type="molecule type" value="Genomic_DNA"/>
</dbReference>
<reference evidence="6 7" key="1">
    <citation type="submission" date="2016-06" db="EMBL/GenBank/DDBJ databases">
        <title>Complete genome sequence of a deep-branching marine Gamma Proteobacterium Woeseia oceani type strain XK5.</title>
        <authorList>
            <person name="Mu D."/>
            <person name="Du Z."/>
        </authorList>
    </citation>
    <scope>NUCLEOTIDE SEQUENCE [LARGE SCALE GENOMIC DNA]</scope>
    <source>
        <strain evidence="6 7">XK5</strain>
    </source>
</reference>
<feature type="signal peptide" evidence="3">
    <location>
        <begin position="1"/>
        <end position="26"/>
    </location>
</feature>
<evidence type="ECO:0000259" key="5">
    <source>
        <dbReference type="Pfam" id="PF18042"/>
    </source>
</evidence>
<dbReference type="AlphaFoldDB" id="A0A193LJP8"/>
<proteinExistence type="predicted"/>
<feature type="compositionally biased region" description="Acidic residues" evidence="2">
    <location>
        <begin position="42"/>
        <end position="59"/>
    </location>
</feature>
<dbReference type="GO" id="GO:0046677">
    <property type="term" value="P:response to antibiotic"/>
    <property type="evidence" value="ECO:0007669"/>
    <property type="project" value="InterPro"/>
</dbReference>
<dbReference type="KEGG" id="woc:BA177_17120"/>
<dbReference type="Pfam" id="PF13354">
    <property type="entry name" value="Beta-lactamase2"/>
    <property type="match status" value="1"/>
</dbReference>
<dbReference type="Pfam" id="PF18042">
    <property type="entry name" value="ORF_12_N"/>
    <property type="match status" value="1"/>
</dbReference>